<reference evidence="2 3" key="1">
    <citation type="journal article" date="2018" name="Nat. Ecol. Evol.">
        <title>Pezizomycetes genomes reveal the molecular basis of ectomycorrhizal truffle lifestyle.</title>
        <authorList>
            <person name="Murat C."/>
            <person name="Payen T."/>
            <person name="Noel B."/>
            <person name="Kuo A."/>
            <person name="Morin E."/>
            <person name="Chen J."/>
            <person name="Kohler A."/>
            <person name="Krizsan K."/>
            <person name="Balestrini R."/>
            <person name="Da Silva C."/>
            <person name="Montanini B."/>
            <person name="Hainaut M."/>
            <person name="Levati E."/>
            <person name="Barry K.W."/>
            <person name="Belfiori B."/>
            <person name="Cichocki N."/>
            <person name="Clum A."/>
            <person name="Dockter R.B."/>
            <person name="Fauchery L."/>
            <person name="Guy J."/>
            <person name="Iotti M."/>
            <person name="Le Tacon F."/>
            <person name="Lindquist E.A."/>
            <person name="Lipzen A."/>
            <person name="Malagnac F."/>
            <person name="Mello A."/>
            <person name="Molinier V."/>
            <person name="Miyauchi S."/>
            <person name="Poulain J."/>
            <person name="Riccioni C."/>
            <person name="Rubini A."/>
            <person name="Sitrit Y."/>
            <person name="Splivallo R."/>
            <person name="Traeger S."/>
            <person name="Wang M."/>
            <person name="Zifcakova L."/>
            <person name="Wipf D."/>
            <person name="Zambonelli A."/>
            <person name="Paolocci F."/>
            <person name="Nowrousian M."/>
            <person name="Ottonello S."/>
            <person name="Baldrian P."/>
            <person name="Spatafora J.W."/>
            <person name="Henrissat B."/>
            <person name="Nagy L.G."/>
            <person name="Aury J.M."/>
            <person name="Wincker P."/>
            <person name="Grigoriev I.V."/>
            <person name="Bonfante P."/>
            <person name="Martin F.M."/>
        </authorList>
    </citation>
    <scope>NUCLEOTIDE SEQUENCE [LARGE SCALE GENOMIC DNA]</scope>
    <source>
        <strain evidence="2 3">RN42</strain>
    </source>
</reference>
<evidence type="ECO:0000313" key="3">
    <source>
        <dbReference type="Proteomes" id="UP000275078"/>
    </source>
</evidence>
<name>A0A3N4ICC2_ASCIM</name>
<proteinExistence type="predicted"/>
<dbReference type="AlphaFoldDB" id="A0A3N4ICC2"/>
<feature type="compositionally biased region" description="Polar residues" evidence="1">
    <location>
        <begin position="1"/>
        <end position="23"/>
    </location>
</feature>
<sequence>MTEMNKQTIEYLSQPSSASTTSELVPPKPEQPEPSICYSSNFTDTARKRAEFEARRADDLLQTVRAPISATLASTDTSHKRNELEPRRLDDLLQSVQPPISNTLAFTKLKQSYASHDATFWAQALPSFAPATTNKPAKSPIKPTPAYHFAEDEGYKRAMVKAMDLAALSKELELTMGQFRHLPINAYEEAARVLEHELELKSNKTLPRDIKQRMWIMIEEFHTLAEDLRVTYRLDPFHNLKKRTHYNKALLRQNFPTLKDAKHIECRPMPGRHANVAQTIKTLLGLKAAECVSEYVLVLVIAPHRFSALRTASTVEIKLGNEAYPVLIADQLGKMGYKSAFALRRIPPPAETSETCSTGQNLTIEELQQYRFLITVHLPGIMVTTETKYTTSKLAGMTSESVPITPRIEPCTEPPLEIELPPSSSLPFDAIRGLLALGMEPKFSATLRRSDPLLRIWKPEMAEVTMLPKPLGVWPEEKVRMVQVGEAMRKLEDEVEKIMGVRRRLKELTARVTVMSVDVFVGGEFHCAECEGGVRIWFDK</sequence>
<evidence type="ECO:0000256" key="1">
    <source>
        <dbReference type="SAM" id="MobiDB-lite"/>
    </source>
</evidence>
<gene>
    <name evidence="2" type="ORF">BJ508DRAFT_377718</name>
</gene>
<organism evidence="2 3">
    <name type="scientific">Ascobolus immersus RN42</name>
    <dbReference type="NCBI Taxonomy" id="1160509"/>
    <lineage>
        <taxon>Eukaryota</taxon>
        <taxon>Fungi</taxon>
        <taxon>Dikarya</taxon>
        <taxon>Ascomycota</taxon>
        <taxon>Pezizomycotina</taxon>
        <taxon>Pezizomycetes</taxon>
        <taxon>Pezizales</taxon>
        <taxon>Ascobolaceae</taxon>
        <taxon>Ascobolus</taxon>
    </lineage>
</organism>
<accession>A0A3N4ICC2</accession>
<keyword evidence="3" id="KW-1185">Reference proteome</keyword>
<dbReference type="EMBL" id="ML119700">
    <property type="protein sequence ID" value="RPA79354.1"/>
    <property type="molecule type" value="Genomic_DNA"/>
</dbReference>
<evidence type="ECO:0000313" key="2">
    <source>
        <dbReference type="EMBL" id="RPA79354.1"/>
    </source>
</evidence>
<feature type="region of interest" description="Disordered" evidence="1">
    <location>
        <begin position="1"/>
        <end position="40"/>
    </location>
</feature>
<dbReference type="Proteomes" id="UP000275078">
    <property type="component" value="Unassembled WGS sequence"/>
</dbReference>
<protein>
    <submittedName>
        <fullName evidence="2">Uncharacterized protein</fullName>
    </submittedName>
</protein>